<sequence>MHALLRRTLRALPGACLALATMLAAGCTTLLDSEQPAPSTWWLAPATLDVTTIAGPPRPLSLSISVVPGLDTDRILTLEPDARLDHIAGAHWADHLPELLGSLAIRSLEGAPRFSEISMSDYRRPGECRLAIEARSFWVRMDADGQARHVDVELAGAYQCDDIRTPLALTARVPVSQTRLPTIVAAFQAATDEVFTQLAGVLAAP</sequence>
<protein>
    <recommendedName>
        <fullName evidence="2">ABC-type transport auxiliary lipoprotein component domain-containing protein</fullName>
    </recommendedName>
</protein>
<dbReference type="Gene3D" id="3.40.50.10610">
    <property type="entry name" value="ABC-type transport auxiliary lipoprotein component"/>
    <property type="match status" value="1"/>
</dbReference>
<gene>
    <name evidence="3" type="ORF">F3N42_03245</name>
</gene>
<feature type="chain" id="PRO_5024440783" description="ABC-type transport auxiliary lipoprotein component domain-containing protein" evidence="1">
    <location>
        <begin position="27"/>
        <end position="205"/>
    </location>
</feature>
<dbReference type="Pfam" id="PF03886">
    <property type="entry name" value="ABC_trans_aux"/>
    <property type="match status" value="1"/>
</dbReference>
<keyword evidence="1" id="KW-0732">Signal</keyword>
<evidence type="ECO:0000256" key="1">
    <source>
        <dbReference type="SAM" id="SignalP"/>
    </source>
</evidence>
<feature type="signal peptide" evidence="1">
    <location>
        <begin position="1"/>
        <end position="26"/>
    </location>
</feature>
<dbReference type="InterPro" id="IPR005586">
    <property type="entry name" value="ABC_trans_aux"/>
</dbReference>
<evidence type="ECO:0000313" key="3">
    <source>
        <dbReference type="EMBL" id="KAA9133377.1"/>
    </source>
</evidence>
<dbReference type="EMBL" id="VYXP01000002">
    <property type="protein sequence ID" value="KAA9133377.1"/>
    <property type="molecule type" value="Genomic_DNA"/>
</dbReference>
<evidence type="ECO:0000259" key="2">
    <source>
        <dbReference type="Pfam" id="PF03886"/>
    </source>
</evidence>
<dbReference type="SUPFAM" id="SSF159594">
    <property type="entry name" value="XCC0632-like"/>
    <property type="match status" value="1"/>
</dbReference>
<reference evidence="3 4" key="1">
    <citation type="submission" date="2019-09" db="EMBL/GenBank/DDBJ databases">
        <title>Wenzhouxiangella sp. Genome sequencing and assembly.</title>
        <authorList>
            <person name="Zhang R."/>
        </authorList>
    </citation>
    <scope>NUCLEOTIDE SEQUENCE [LARGE SCALE GENOMIC DNA]</scope>
    <source>
        <strain evidence="3 4">W260</strain>
    </source>
</reference>
<comment type="caution">
    <text evidence="3">The sequence shown here is derived from an EMBL/GenBank/DDBJ whole genome shotgun (WGS) entry which is preliminary data.</text>
</comment>
<feature type="domain" description="ABC-type transport auxiliary lipoprotein component" evidence="2">
    <location>
        <begin position="64"/>
        <end position="199"/>
    </location>
</feature>
<dbReference type="AlphaFoldDB" id="A0A5N0TGW9"/>
<proteinExistence type="predicted"/>
<evidence type="ECO:0000313" key="4">
    <source>
        <dbReference type="Proteomes" id="UP000325372"/>
    </source>
</evidence>
<organism evidence="3 4">
    <name type="scientific">Marinihelvus fidelis</name>
    <dbReference type="NCBI Taxonomy" id="2613842"/>
    <lineage>
        <taxon>Bacteria</taxon>
        <taxon>Pseudomonadati</taxon>
        <taxon>Pseudomonadota</taxon>
        <taxon>Gammaproteobacteria</taxon>
        <taxon>Chromatiales</taxon>
        <taxon>Wenzhouxiangellaceae</taxon>
        <taxon>Marinihelvus</taxon>
    </lineage>
</organism>
<dbReference type="Proteomes" id="UP000325372">
    <property type="component" value="Unassembled WGS sequence"/>
</dbReference>
<accession>A0A5N0TGW9</accession>
<dbReference type="RefSeq" id="WP_150862936.1">
    <property type="nucleotide sequence ID" value="NZ_VYXP01000002.1"/>
</dbReference>
<keyword evidence="4" id="KW-1185">Reference proteome</keyword>
<name>A0A5N0TGW9_9GAMM</name>
<dbReference type="PROSITE" id="PS51257">
    <property type="entry name" value="PROKAR_LIPOPROTEIN"/>
    <property type="match status" value="1"/>
</dbReference>